<accession>A0A1I6E8R2</accession>
<dbReference type="Proteomes" id="UP000199302">
    <property type="component" value="Unassembled WGS sequence"/>
</dbReference>
<evidence type="ECO:0000256" key="1">
    <source>
        <dbReference type="ARBA" id="ARBA00007274"/>
    </source>
</evidence>
<evidence type="ECO:0000256" key="3">
    <source>
        <dbReference type="ARBA" id="ARBA00022679"/>
    </source>
</evidence>
<keyword evidence="3 9" id="KW-0808">Transferase</keyword>
<evidence type="ECO:0000256" key="5">
    <source>
        <dbReference type="ARBA" id="ARBA00023315"/>
    </source>
</evidence>
<dbReference type="SMART" id="SM01266">
    <property type="entry name" value="Mac"/>
    <property type="match status" value="1"/>
</dbReference>
<sequence>MATEQQKMIAGELYRPGDPELVAARKRAQSLMRDYNGTIYGDSARRQEILEALLGSMGADCVLRAPLYVDYGASIHLGREVFMNYGCVLLDGAPIRIGDRVQIGPAVQILTADHPRDAETRKAGLEFGKPITIGADVWIGGGAIILPGVTVGEGAIVGAGAVVTRDVPPGATVAGSPARVLENRGHTP</sequence>
<evidence type="ECO:0000256" key="7">
    <source>
        <dbReference type="ARBA" id="ARBA00067695"/>
    </source>
</evidence>
<reference evidence="9 10" key="1">
    <citation type="submission" date="2016-10" db="EMBL/GenBank/DDBJ databases">
        <authorList>
            <person name="de Groot N.N."/>
        </authorList>
    </citation>
    <scope>NUCLEOTIDE SEQUENCE [LARGE SCALE GENOMIC DNA]</scope>
    <source>
        <strain evidence="10">KMM 9023,NRIC 0796,JCM 17311,KCTC 23692</strain>
    </source>
</reference>
<keyword evidence="2" id="KW-0536">Nodulation</keyword>
<dbReference type="Gene3D" id="2.160.10.10">
    <property type="entry name" value="Hexapeptide repeat proteins"/>
    <property type="match status" value="1"/>
</dbReference>
<comment type="function">
    <text evidence="6">Acetyltransferase implicated in the O-acetylation of Nod factors.</text>
</comment>
<dbReference type="InterPro" id="IPR024688">
    <property type="entry name" value="Mac_dom"/>
</dbReference>
<name>A0A1I6E8R2_9RHOB</name>
<dbReference type="InterPro" id="IPR011004">
    <property type="entry name" value="Trimer_LpxA-like_sf"/>
</dbReference>
<evidence type="ECO:0000259" key="8">
    <source>
        <dbReference type="SMART" id="SM01266"/>
    </source>
</evidence>
<dbReference type="Pfam" id="PF12464">
    <property type="entry name" value="Mac"/>
    <property type="match status" value="1"/>
</dbReference>
<organism evidence="9 10">
    <name type="scientific">Poseidonocella sedimentorum</name>
    <dbReference type="NCBI Taxonomy" id="871652"/>
    <lineage>
        <taxon>Bacteria</taxon>
        <taxon>Pseudomonadati</taxon>
        <taxon>Pseudomonadota</taxon>
        <taxon>Alphaproteobacteria</taxon>
        <taxon>Rhodobacterales</taxon>
        <taxon>Roseobacteraceae</taxon>
        <taxon>Poseidonocella</taxon>
    </lineage>
</organism>
<gene>
    <name evidence="9" type="ORF">SAMN04515673_10844</name>
</gene>
<dbReference type="PROSITE" id="PS00101">
    <property type="entry name" value="HEXAPEP_TRANSFERASES"/>
    <property type="match status" value="1"/>
</dbReference>
<dbReference type="PANTHER" id="PTHR23416">
    <property type="entry name" value="SIALIC ACID SYNTHASE-RELATED"/>
    <property type="match status" value="1"/>
</dbReference>
<evidence type="ECO:0000313" key="9">
    <source>
        <dbReference type="EMBL" id="SFR13908.1"/>
    </source>
</evidence>
<dbReference type="PANTHER" id="PTHR23416:SF23">
    <property type="entry name" value="ACETYLTRANSFERASE C18B11.09C-RELATED"/>
    <property type="match status" value="1"/>
</dbReference>
<dbReference type="EMBL" id="FOYI01000008">
    <property type="protein sequence ID" value="SFR13908.1"/>
    <property type="molecule type" value="Genomic_DNA"/>
</dbReference>
<keyword evidence="10" id="KW-1185">Reference proteome</keyword>
<dbReference type="STRING" id="871652.SAMN04515673_10844"/>
<dbReference type="CDD" id="cd03357">
    <property type="entry name" value="LbH_MAT_GAT"/>
    <property type="match status" value="1"/>
</dbReference>
<evidence type="ECO:0000313" key="10">
    <source>
        <dbReference type="Proteomes" id="UP000199302"/>
    </source>
</evidence>
<protein>
    <recommendedName>
        <fullName evidence="7">Nodulation protein L</fullName>
    </recommendedName>
</protein>
<proteinExistence type="inferred from homology"/>
<dbReference type="FunFam" id="2.160.10.10:FF:000025">
    <property type="entry name" value="Hexapeptide-repeat containing-acetyltransferase"/>
    <property type="match status" value="1"/>
</dbReference>
<keyword evidence="5" id="KW-0012">Acyltransferase</keyword>
<evidence type="ECO:0000256" key="2">
    <source>
        <dbReference type="ARBA" id="ARBA00022458"/>
    </source>
</evidence>
<dbReference type="InterPro" id="IPR001451">
    <property type="entry name" value="Hexapep"/>
</dbReference>
<dbReference type="GO" id="GO:0005829">
    <property type="term" value="C:cytosol"/>
    <property type="evidence" value="ECO:0007669"/>
    <property type="project" value="TreeGrafter"/>
</dbReference>
<dbReference type="GO" id="GO:0008374">
    <property type="term" value="F:O-acyltransferase activity"/>
    <property type="evidence" value="ECO:0007669"/>
    <property type="project" value="TreeGrafter"/>
</dbReference>
<dbReference type="RefSeq" id="WP_092081209.1">
    <property type="nucleotide sequence ID" value="NZ_FOYI01000008.1"/>
</dbReference>
<dbReference type="InterPro" id="IPR051159">
    <property type="entry name" value="Hexapeptide_acetyltransf"/>
</dbReference>
<keyword evidence="4" id="KW-0677">Repeat</keyword>
<dbReference type="InterPro" id="IPR018357">
    <property type="entry name" value="Hexapep_transf_CS"/>
</dbReference>
<evidence type="ECO:0000256" key="4">
    <source>
        <dbReference type="ARBA" id="ARBA00022737"/>
    </source>
</evidence>
<dbReference type="OrthoDB" id="9815592at2"/>
<comment type="similarity">
    <text evidence="1">Belongs to the transferase hexapeptide repeat family.</text>
</comment>
<dbReference type="Pfam" id="PF00132">
    <property type="entry name" value="Hexapep"/>
    <property type="match status" value="1"/>
</dbReference>
<evidence type="ECO:0000256" key="6">
    <source>
        <dbReference type="ARBA" id="ARBA00055587"/>
    </source>
</evidence>
<dbReference type="GO" id="GO:0016407">
    <property type="term" value="F:acetyltransferase activity"/>
    <property type="evidence" value="ECO:0007669"/>
    <property type="project" value="InterPro"/>
</dbReference>
<feature type="domain" description="Maltose/galactoside acetyltransferase" evidence="8">
    <location>
        <begin position="5"/>
        <end position="59"/>
    </location>
</feature>
<dbReference type="AlphaFoldDB" id="A0A1I6E8R2"/>
<dbReference type="SUPFAM" id="SSF51161">
    <property type="entry name" value="Trimeric LpxA-like enzymes"/>
    <property type="match status" value="1"/>
</dbReference>